<name>A0A9P7NA62_9HYPO</name>
<accession>A0A9P7NA62</accession>
<dbReference type="Proteomes" id="UP000748025">
    <property type="component" value="Unassembled WGS sequence"/>
</dbReference>
<proteinExistence type="predicted"/>
<dbReference type="OrthoDB" id="5294241at2759"/>
<reference evidence="2" key="1">
    <citation type="journal article" date="2020" name="bioRxiv">
        <title>Whole genome comparisons of ergot fungi reveals the divergence and evolution of species within the genus Claviceps are the result of varying mechanisms driving genome evolution and host range expansion.</title>
        <authorList>
            <person name="Wyka S.A."/>
            <person name="Mondo S.J."/>
            <person name="Liu M."/>
            <person name="Dettman J."/>
            <person name="Nalam V."/>
            <person name="Broders K.D."/>
        </authorList>
    </citation>
    <scope>NUCLEOTIDE SEQUENCE</scope>
    <source>
        <strain evidence="2">CCC 602</strain>
    </source>
</reference>
<feature type="region of interest" description="Disordered" evidence="1">
    <location>
        <begin position="124"/>
        <end position="156"/>
    </location>
</feature>
<gene>
    <name evidence="2" type="ORF">E4U43_000448</name>
</gene>
<dbReference type="EMBL" id="SRPW01001134">
    <property type="protein sequence ID" value="KAG6006357.1"/>
    <property type="molecule type" value="Genomic_DNA"/>
</dbReference>
<protein>
    <submittedName>
        <fullName evidence="2">Uncharacterized protein</fullName>
    </submittedName>
</protein>
<sequence length="156" mass="17540">MYGSYGSYSILTTMSTPLGISFNQIRSHDSSCAYPSWPRRSSLSDSDDDEPQATSYLSDDDLYFSGPFDDDNRSVSSSSSPPPPNRAATGLVVTEEEFLQRECERVTMQKEYLRQIKLEKERRRQLALRARKSSPRKSPKNKQAAAGLTTIVESTE</sequence>
<keyword evidence="3" id="KW-1185">Reference proteome</keyword>
<feature type="region of interest" description="Disordered" evidence="1">
    <location>
        <begin position="33"/>
        <end position="91"/>
    </location>
</feature>
<evidence type="ECO:0000313" key="3">
    <source>
        <dbReference type="Proteomes" id="UP000748025"/>
    </source>
</evidence>
<dbReference type="AlphaFoldDB" id="A0A9P7NA62"/>
<evidence type="ECO:0000313" key="2">
    <source>
        <dbReference type="EMBL" id="KAG6006357.1"/>
    </source>
</evidence>
<feature type="compositionally biased region" description="Basic residues" evidence="1">
    <location>
        <begin position="125"/>
        <end position="140"/>
    </location>
</feature>
<evidence type="ECO:0000256" key="1">
    <source>
        <dbReference type="SAM" id="MobiDB-lite"/>
    </source>
</evidence>
<organism evidence="2 3">
    <name type="scientific">Claviceps pusilla</name>
    <dbReference type="NCBI Taxonomy" id="123648"/>
    <lineage>
        <taxon>Eukaryota</taxon>
        <taxon>Fungi</taxon>
        <taxon>Dikarya</taxon>
        <taxon>Ascomycota</taxon>
        <taxon>Pezizomycotina</taxon>
        <taxon>Sordariomycetes</taxon>
        <taxon>Hypocreomycetidae</taxon>
        <taxon>Hypocreales</taxon>
        <taxon>Clavicipitaceae</taxon>
        <taxon>Claviceps</taxon>
    </lineage>
</organism>
<comment type="caution">
    <text evidence="2">The sequence shown here is derived from an EMBL/GenBank/DDBJ whole genome shotgun (WGS) entry which is preliminary data.</text>
</comment>